<evidence type="ECO:0000313" key="3">
    <source>
        <dbReference type="EMBL" id="MCD5315147.1"/>
    </source>
</evidence>
<feature type="compositionally biased region" description="Polar residues" evidence="1">
    <location>
        <begin position="344"/>
        <end position="355"/>
    </location>
</feature>
<keyword evidence="4" id="KW-1185">Reference proteome</keyword>
<keyword evidence="2" id="KW-0812">Transmembrane</keyword>
<dbReference type="AlphaFoldDB" id="A0A9X1SWJ4"/>
<sequence length="539" mass="56905">MVLVNQKDSSAPEPGEPRNQTVQENRSLHWDPPSSSSAPVTRPTPMLPTPPAIEIGQLAQTGPLSQWNDTSPWRPPMGSAEPGQRFAPGVPIKPKPEPELQPNFELEPDPDVPTRESPLPVRKPRPAPHHRRRNLALAGGAGALVLVLAAGLAFALLGRDDSGSDQEPAALSAPFLEAVRALQDAPGVSYRDGVLDVRITRDGDLTGSFGYEDTPIARTDEGTFARLSRADVLNVLPYLDPAGVPARSWVQIDGADLSDLDLDHLAPASPQAMAERTLAVLNQPGTSFTPSSSEEMLNGTPALIARTSAGPVYVTRSSPHRLLHLPTTLFTGEPAPASERSDQAPVSYSESTSGPAPQVSVFDGVALSELSTDQVREAYDELIDQTGQLKNALDAQVAVTTGELKHECTADQCTLSTQVTVNAAAGGPAAAVSRVALRATFRINDDGAKAGRCTAVVSIKQNDTKTLSCSTTSTAQAMQTALANAHARANERSLELGGAAVSYEVPYRSSGEVVGLAQIDVKQSVSSLLQRRSEFATGD</sequence>
<keyword evidence="2" id="KW-0472">Membrane</keyword>
<gene>
    <name evidence="3" type="ORF">LR394_30005</name>
</gene>
<protein>
    <submittedName>
        <fullName evidence="3">Uncharacterized protein</fullName>
    </submittedName>
</protein>
<feature type="compositionally biased region" description="Polar residues" evidence="1">
    <location>
        <begin position="58"/>
        <end position="71"/>
    </location>
</feature>
<feature type="transmembrane region" description="Helical" evidence="2">
    <location>
        <begin position="135"/>
        <end position="157"/>
    </location>
</feature>
<feature type="region of interest" description="Disordered" evidence="1">
    <location>
        <begin position="331"/>
        <end position="356"/>
    </location>
</feature>
<proteinExistence type="predicted"/>
<feature type="region of interest" description="Disordered" evidence="1">
    <location>
        <begin position="1"/>
        <end position="131"/>
    </location>
</feature>
<reference evidence="3" key="1">
    <citation type="submission" date="2021-11" db="EMBL/GenBank/DDBJ databases">
        <title>Streptomyces corallinus and Kineosporia corallina sp. nov., two new coral-derived marine actinobacteria.</title>
        <authorList>
            <person name="Buangrab K."/>
            <person name="Sutthacheep M."/>
            <person name="Yeemin T."/>
            <person name="Harunari E."/>
            <person name="Igarashi Y."/>
            <person name="Sripreechasak P."/>
            <person name="Kanchanasin P."/>
            <person name="Tanasupawat S."/>
            <person name="Phongsopitanun W."/>
        </authorList>
    </citation>
    <scope>NUCLEOTIDE SEQUENCE</scope>
    <source>
        <strain evidence="3">JCM 31032</strain>
    </source>
</reference>
<accession>A0A9X1SWJ4</accession>
<evidence type="ECO:0000313" key="4">
    <source>
        <dbReference type="Proteomes" id="UP001138997"/>
    </source>
</evidence>
<name>A0A9X1SWJ4_9ACTN</name>
<dbReference type="RefSeq" id="WP_231447949.1">
    <property type="nucleotide sequence ID" value="NZ_JAJOMB010000020.1"/>
</dbReference>
<dbReference type="EMBL" id="JAJOMB010000020">
    <property type="protein sequence ID" value="MCD5315147.1"/>
    <property type="molecule type" value="Genomic_DNA"/>
</dbReference>
<keyword evidence="2" id="KW-1133">Transmembrane helix</keyword>
<feature type="compositionally biased region" description="Basic residues" evidence="1">
    <location>
        <begin position="122"/>
        <end position="131"/>
    </location>
</feature>
<evidence type="ECO:0000256" key="1">
    <source>
        <dbReference type="SAM" id="MobiDB-lite"/>
    </source>
</evidence>
<organism evidence="3 4">
    <name type="scientific">Kineosporia babensis</name>
    <dbReference type="NCBI Taxonomy" id="499548"/>
    <lineage>
        <taxon>Bacteria</taxon>
        <taxon>Bacillati</taxon>
        <taxon>Actinomycetota</taxon>
        <taxon>Actinomycetes</taxon>
        <taxon>Kineosporiales</taxon>
        <taxon>Kineosporiaceae</taxon>
        <taxon>Kineosporia</taxon>
    </lineage>
</organism>
<evidence type="ECO:0000256" key="2">
    <source>
        <dbReference type="SAM" id="Phobius"/>
    </source>
</evidence>
<dbReference type="Proteomes" id="UP001138997">
    <property type="component" value="Unassembled WGS sequence"/>
</dbReference>
<comment type="caution">
    <text evidence="3">The sequence shown here is derived from an EMBL/GenBank/DDBJ whole genome shotgun (WGS) entry which is preliminary data.</text>
</comment>